<evidence type="ECO:0000256" key="1">
    <source>
        <dbReference type="ARBA" id="ARBA00007905"/>
    </source>
</evidence>
<evidence type="ECO:0000256" key="5">
    <source>
        <dbReference type="PIRSR" id="PIRSR000097-2"/>
    </source>
</evidence>
<name>A0A918SBV3_9HYPH</name>
<comment type="similarity">
    <text evidence="1">Belongs to the aldo/keto reductase family.</text>
</comment>
<evidence type="ECO:0000256" key="6">
    <source>
        <dbReference type="PIRSR" id="PIRSR000097-3"/>
    </source>
</evidence>
<keyword evidence="2" id="KW-0521">NADP</keyword>
<evidence type="ECO:0000256" key="3">
    <source>
        <dbReference type="ARBA" id="ARBA00023002"/>
    </source>
</evidence>
<dbReference type="GO" id="GO:1990002">
    <property type="term" value="F:methylglyoxal reductase (NADPH) (acetol producing) activity"/>
    <property type="evidence" value="ECO:0007669"/>
    <property type="project" value="TreeGrafter"/>
</dbReference>
<feature type="site" description="Lowers pKa of active site Tyr" evidence="6">
    <location>
        <position position="68"/>
    </location>
</feature>
<dbReference type="InterPro" id="IPR018170">
    <property type="entry name" value="Aldo/ket_reductase_CS"/>
</dbReference>
<dbReference type="PROSITE" id="PS00062">
    <property type="entry name" value="ALDOKETO_REDUCTASE_2"/>
    <property type="match status" value="1"/>
</dbReference>
<evidence type="ECO:0000256" key="2">
    <source>
        <dbReference type="ARBA" id="ARBA00022857"/>
    </source>
</evidence>
<dbReference type="SUPFAM" id="SSF51430">
    <property type="entry name" value="NAD(P)-linked oxidoreductase"/>
    <property type="match status" value="1"/>
</dbReference>
<dbReference type="InterPro" id="IPR023210">
    <property type="entry name" value="NADP_OxRdtase_dom"/>
</dbReference>
<dbReference type="PANTHER" id="PTHR43827">
    <property type="entry name" value="2,5-DIKETO-D-GLUCONIC ACID REDUCTASE"/>
    <property type="match status" value="1"/>
</dbReference>
<evidence type="ECO:0000313" key="9">
    <source>
        <dbReference type="Proteomes" id="UP000646579"/>
    </source>
</evidence>
<sequence>MPDTNIMPGLGFGTFGRTGDEGIAAITTALETGYRHLDTAQVYNTERENGEAIRRSGIARNEIFVTTKIDHSNFADGTLIPSLEKSLEALQLDQVDLTLIHWPSPNGEIAPEVYLPQLAEAQQRGLTKHIGLSNFTIALIDKAEEILGPGTLLTNQVELNPFMQNRKLADYCMKKDIRITCYLPIAKGRLGDEPKLREIAERHNATVEQVAVAWELARGYAAIPTSSKAERIRSNFKALDLTLSPDDIELIDTIDRGDRRINPDWGPDWD</sequence>
<dbReference type="PANTHER" id="PTHR43827:SF3">
    <property type="entry name" value="NADP-DEPENDENT OXIDOREDUCTASE DOMAIN-CONTAINING PROTEIN"/>
    <property type="match status" value="1"/>
</dbReference>
<reference evidence="8" key="2">
    <citation type="submission" date="2020-09" db="EMBL/GenBank/DDBJ databases">
        <authorList>
            <person name="Sun Q."/>
            <person name="Kim S."/>
        </authorList>
    </citation>
    <scope>NUCLEOTIDE SEQUENCE</scope>
    <source>
        <strain evidence="8">KCTC 32437</strain>
    </source>
</reference>
<dbReference type="PRINTS" id="PR00069">
    <property type="entry name" value="ALDKETRDTASE"/>
</dbReference>
<dbReference type="Gene3D" id="3.20.20.100">
    <property type="entry name" value="NADP-dependent oxidoreductase domain"/>
    <property type="match status" value="1"/>
</dbReference>
<evidence type="ECO:0000313" key="8">
    <source>
        <dbReference type="EMBL" id="GHA32304.1"/>
    </source>
</evidence>
<accession>A0A918SBV3</accession>
<feature type="active site" description="Proton donor" evidence="4">
    <location>
        <position position="43"/>
    </location>
</feature>
<feature type="domain" description="NADP-dependent oxidoreductase" evidence="7">
    <location>
        <begin position="11"/>
        <end position="255"/>
    </location>
</feature>
<dbReference type="RefSeq" id="WP_189426573.1">
    <property type="nucleotide sequence ID" value="NZ_BMZE01000003.1"/>
</dbReference>
<dbReference type="InterPro" id="IPR036812">
    <property type="entry name" value="NAD(P)_OxRdtase_dom_sf"/>
</dbReference>
<evidence type="ECO:0000259" key="7">
    <source>
        <dbReference type="Pfam" id="PF00248"/>
    </source>
</evidence>
<keyword evidence="3" id="KW-0560">Oxidoreductase</keyword>
<proteinExistence type="inferred from homology"/>
<organism evidence="8 9">
    <name type="scientific">Devosia pacifica</name>
    <dbReference type="NCBI Taxonomy" id="1335967"/>
    <lineage>
        <taxon>Bacteria</taxon>
        <taxon>Pseudomonadati</taxon>
        <taxon>Pseudomonadota</taxon>
        <taxon>Alphaproteobacteria</taxon>
        <taxon>Hyphomicrobiales</taxon>
        <taxon>Devosiaceae</taxon>
        <taxon>Devosia</taxon>
    </lineage>
</organism>
<evidence type="ECO:0000256" key="4">
    <source>
        <dbReference type="PIRSR" id="PIRSR000097-1"/>
    </source>
</evidence>
<dbReference type="AlphaFoldDB" id="A0A918SBV3"/>
<dbReference type="GO" id="GO:0051596">
    <property type="term" value="P:methylglyoxal catabolic process"/>
    <property type="evidence" value="ECO:0007669"/>
    <property type="project" value="TreeGrafter"/>
</dbReference>
<protein>
    <submittedName>
        <fullName evidence="8">2,5-diketo-D-gluconate reductase B</fullName>
    </submittedName>
</protein>
<dbReference type="Proteomes" id="UP000646579">
    <property type="component" value="Unassembled WGS sequence"/>
</dbReference>
<gene>
    <name evidence="8" type="primary">dkgB</name>
    <name evidence="8" type="ORF">GCM10007989_30470</name>
</gene>
<keyword evidence="9" id="KW-1185">Reference proteome</keyword>
<dbReference type="PIRSF" id="PIRSF000097">
    <property type="entry name" value="AKR"/>
    <property type="match status" value="1"/>
</dbReference>
<feature type="binding site" evidence="5">
    <location>
        <position position="101"/>
    </location>
    <ligand>
        <name>substrate</name>
    </ligand>
</feature>
<reference evidence="8" key="1">
    <citation type="journal article" date="2014" name="Int. J. Syst. Evol. Microbiol.">
        <title>Complete genome sequence of Corynebacterium casei LMG S-19264T (=DSM 44701T), isolated from a smear-ripened cheese.</title>
        <authorList>
            <consortium name="US DOE Joint Genome Institute (JGI-PGF)"/>
            <person name="Walter F."/>
            <person name="Albersmeier A."/>
            <person name="Kalinowski J."/>
            <person name="Ruckert C."/>
        </authorList>
    </citation>
    <scope>NUCLEOTIDE SEQUENCE</scope>
    <source>
        <strain evidence="8">KCTC 32437</strain>
    </source>
</reference>
<comment type="caution">
    <text evidence="8">The sequence shown here is derived from an EMBL/GenBank/DDBJ whole genome shotgun (WGS) entry which is preliminary data.</text>
</comment>
<dbReference type="InterPro" id="IPR020471">
    <property type="entry name" value="AKR"/>
</dbReference>
<dbReference type="Pfam" id="PF00248">
    <property type="entry name" value="Aldo_ket_red"/>
    <property type="match status" value="1"/>
</dbReference>
<dbReference type="EMBL" id="BMZE01000003">
    <property type="protein sequence ID" value="GHA32304.1"/>
    <property type="molecule type" value="Genomic_DNA"/>
</dbReference>